<sequence length="331" mass="36521">MEAIFKWTFFMACLQQMFEQVTPIHIDLTPNFFMEAATTEVTITCVPDGTGVLAKEILLIEISKNGETPIVNVQPPSKLNYGPNDFKHFEAQGFINNSYVADSYLYLRIKYPTKDDAGAYTCVMSYLDSAGLLKQDRDKADLILHKGDNSSIEDKLDTLQKSLENLLDRVQEVERANQMLIAENRNQSQQLQDLREKVRLSVAFSAAVNQEKNIVSGDTIVFTDVMLNDGQGYNETTGIFTAPVAGLYAFHLVLEIGQGGAVGEVFLNVAGKDMVKMYTQDKDFGDQGAVSVVSKLNKGDAAKAVVHQAAGITPRILSERLCVFSGVLIRS</sequence>
<dbReference type="SUPFAM" id="SSF49842">
    <property type="entry name" value="TNF-like"/>
    <property type="match status" value="1"/>
</dbReference>
<proteinExistence type="predicted"/>
<evidence type="ECO:0000313" key="6">
    <source>
        <dbReference type="Proteomes" id="UP001233172"/>
    </source>
</evidence>
<accession>A0AAD8C2E1</accession>
<comment type="caution">
    <text evidence="5">The sequence shown here is derived from an EMBL/GenBank/DDBJ whole genome shotgun (WGS) entry which is preliminary data.</text>
</comment>
<feature type="coiled-coil region" evidence="3">
    <location>
        <begin position="149"/>
        <end position="197"/>
    </location>
</feature>
<dbReference type="PROSITE" id="PS50871">
    <property type="entry name" value="C1Q"/>
    <property type="match status" value="1"/>
</dbReference>
<organism evidence="5 6">
    <name type="scientific">Biomphalaria pfeifferi</name>
    <name type="common">Bloodfluke planorb</name>
    <name type="synonym">Freshwater snail</name>
    <dbReference type="NCBI Taxonomy" id="112525"/>
    <lineage>
        <taxon>Eukaryota</taxon>
        <taxon>Metazoa</taxon>
        <taxon>Spiralia</taxon>
        <taxon>Lophotrochozoa</taxon>
        <taxon>Mollusca</taxon>
        <taxon>Gastropoda</taxon>
        <taxon>Heterobranchia</taxon>
        <taxon>Euthyneura</taxon>
        <taxon>Panpulmonata</taxon>
        <taxon>Hygrophila</taxon>
        <taxon>Lymnaeoidea</taxon>
        <taxon>Planorbidae</taxon>
        <taxon>Biomphalaria</taxon>
    </lineage>
</organism>
<keyword evidence="6" id="KW-1185">Reference proteome</keyword>
<dbReference type="PANTHER" id="PTHR15427">
    <property type="entry name" value="EMILIN ELASTIN MICROFIBRIL INTERFACE-LOCATED PROTEIN ELASTIN MICROFIBRIL INTERFACER"/>
    <property type="match status" value="1"/>
</dbReference>
<evidence type="ECO:0000256" key="2">
    <source>
        <dbReference type="ARBA" id="ARBA00022525"/>
    </source>
</evidence>
<evidence type="ECO:0000313" key="5">
    <source>
        <dbReference type="EMBL" id="KAK0064230.1"/>
    </source>
</evidence>
<dbReference type="SMART" id="SM00110">
    <property type="entry name" value="C1Q"/>
    <property type="match status" value="1"/>
</dbReference>
<reference evidence="5" key="1">
    <citation type="journal article" date="2023" name="PLoS Negl. Trop. Dis.">
        <title>A genome sequence for Biomphalaria pfeifferi, the major vector snail for the human-infecting parasite Schistosoma mansoni.</title>
        <authorList>
            <person name="Bu L."/>
            <person name="Lu L."/>
            <person name="Laidemitt M.R."/>
            <person name="Zhang S.M."/>
            <person name="Mutuku M."/>
            <person name="Mkoji G."/>
            <person name="Steinauer M."/>
            <person name="Loker E.S."/>
        </authorList>
    </citation>
    <scope>NUCLEOTIDE SEQUENCE</scope>
    <source>
        <strain evidence="5">KasaAsao</strain>
    </source>
</reference>
<dbReference type="EMBL" id="JASAOG010000018">
    <property type="protein sequence ID" value="KAK0064230.1"/>
    <property type="molecule type" value="Genomic_DNA"/>
</dbReference>
<keyword evidence="3" id="KW-0175">Coiled coil</keyword>
<comment type="subcellular location">
    <subcellularLocation>
        <location evidence="1">Secreted</location>
    </subcellularLocation>
</comment>
<dbReference type="InterPro" id="IPR050392">
    <property type="entry name" value="Collagen/C1q_domain"/>
</dbReference>
<evidence type="ECO:0000259" key="4">
    <source>
        <dbReference type="PROSITE" id="PS50871"/>
    </source>
</evidence>
<evidence type="ECO:0000256" key="1">
    <source>
        <dbReference type="ARBA" id="ARBA00004613"/>
    </source>
</evidence>
<gene>
    <name evidence="5" type="ORF">Bpfe_006415</name>
</gene>
<dbReference type="Proteomes" id="UP001233172">
    <property type="component" value="Unassembled WGS sequence"/>
</dbReference>
<dbReference type="InterPro" id="IPR008983">
    <property type="entry name" value="Tumour_necrosis_fac-like_dom"/>
</dbReference>
<evidence type="ECO:0000256" key="3">
    <source>
        <dbReference type="SAM" id="Coils"/>
    </source>
</evidence>
<dbReference type="PANTHER" id="PTHR15427:SF50">
    <property type="entry name" value="COMPLEMENT C1Q TUMOR NECROSIS FACTOR-RELATED PROTEIN 2-LIKE"/>
    <property type="match status" value="1"/>
</dbReference>
<reference evidence="5" key="2">
    <citation type="submission" date="2023-04" db="EMBL/GenBank/DDBJ databases">
        <authorList>
            <person name="Bu L."/>
            <person name="Lu L."/>
            <person name="Laidemitt M.R."/>
            <person name="Zhang S.M."/>
            <person name="Mutuku M."/>
            <person name="Mkoji G."/>
            <person name="Steinauer M."/>
            <person name="Loker E.S."/>
        </authorList>
    </citation>
    <scope>NUCLEOTIDE SEQUENCE</scope>
    <source>
        <strain evidence="5">KasaAsao</strain>
        <tissue evidence="5">Whole Snail</tissue>
    </source>
</reference>
<dbReference type="GO" id="GO:0005576">
    <property type="term" value="C:extracellular region"/>
    <property type="evidence" value="ECO:0007669"/>
    <property type="project" value="UniProtKB-SubCell"/>
</dbReference>
<keyword evidence="2" id="KW-0964">Secreted</keyword>
<dbReference type="Gene3D" id="2.60.120.40">
    <property type="match status" value="1"/>
</dbReference>
<dbReference type="AlphaFoldDB" id="A0AAD8C2E1"/>
<dbReference type="Pfam" id="PF00386">
    <property type="entry name" value="C1q"/>
    <property type="match status" value="1"/>
</dbReference>
<protein>
    <submittedName>
        <fullName evidence="5">C1q-related factor-like isoform X2</fullName>
    </submittedName>
</protein>
<feature type="domain" description="C1q" evidence="4">
    <location>
        <begin position="197"/>
        <end position="331"/>
    </location>
</feature>
<dbReference type="InterPro" id="IPR001073">
    <property type="entry name" value="C1q_dom"/>
</dbReference>
<name>A0AAD8C2E1_BIOPF</name>